<name>A0A5B9VZ85_9BACT</name>
<dbReference type="Proteomes" id="UP000324233">
    <property type="component" value="Chromosome"/>
</dbReference>
<dbReference type="SUPFAM" id="SSF109604">
    <property type="entry name" value="HD-domain/PDEase-like"/>
    <property type="match status" value="1"/>
</dbReference>
<dbReference type="InterPro" id="IPR003607">
    <property type="entry name" value="HD/PDEase_dom"/>
</dbReference>
<protein>
    <submittedName>
        <fullName evidence="2">HD domain protein</fullName>
    </submittedName>
</protein>
<proteinExistence type="predicted"/>
<dbReference type="RefSeq" id="WP_148593037.1">
    <property type="nucleotide sequence ID" value="NZ_CP042997.1"/>
</dbReference>
<dbReference type="AlphaFoldDB" id="A0A5B9VZ85"/>
<dbReference type="EMBL" id="CP042997">
    <property type="protein sequence ID" value="QEH33277.1"/>
    <property type="molecule type" value="Genomic_DNA"/>
</dbReference>
<dbReference type="PANTHER" id="PTHR38659">
    <property type="entry name" value="METAL-DEPENDENT PHOSPHOHYDROLASE"/>
    <property type="match status" value="1"/>
</dbReference>
<dbReference type="CDD" id="cd00077">
    <property type="entry name" value="HDc"/>
    <property type="match status" value="1"/>
</dbReference>
<evidence type="ECO:0000313" key="2">
    <source>
        <dbReference type="EMBL" id="QEH33277.1"/>
    </source>
</evidence>
<feature type="domain" description="HD" evidence="1">
    <location>
        <begin position="23"/>
        <end position="111"/>
    </location>
</feature>
<dbReference type="PANTHER" id="PTHR38659:SF2">
    <property type="entry name" value="HDIG DOMAIN PROTEIN"/>
    <property type="match status" value="1"/>
</dbReference>
<evidence type="ECO:0000313" key="3">
    <source>
        <dbReference type="Proteomes" id="UP000324233"/>
    </source>
</evidence>
<keyword evidence="3" id="KW-1185">Reference proteome</keyword>
<dbReference type="OrthoDB" id="9801160at2"/>
<dbReference type="Pfam" id="PF01966">
    <property type="entry name" value="HD"/>
    <property type="match status" value="1"/>
</dbReference>
<organism evidence="2 3">
    <name type="scientific">Aquisphaera giovannonii</name>
    <dbReference type="NCBI Taxonomy" id="406548"/>
    <lineage>
        <taxon>Bacteria</taxon>
        <taxon>Pseudomonadati</taxon>
        <taxon>Planctomycetota</taxon>
        <taxon>Planctomycetia</taxon>
        <taxon>Isosphaerales</taxon>
        <taxon>Isosphaeraceae</taxon>
        <taxon>Aquisphaera</taxon>
    </lineage>
</organism>
<dbReference type="InterPro" id="IPR006674">
    <property type="entry name" value="HD_domain"/>
</dbReference>
<evidence type="ECO:0000259" key="1">
    <source>
        <dbReference type="Pfam" id="PF01966"/>
    </source>
</evidence>
<reference evidence="2 3" key="1">
    <citation type="submission" date="2019-08" db="EMBL/GenBank/DDBJ databases">
        <title>Deep-cultivation of Planctomycetes and their phenomic and genomic characterization uncovers novel biology.</title>
        <authorList>
            <person name="Wiegand S."/>
            <person name="Jogler M."/>
            <person name="Boedeker C."/>
            <person name="Pinto D."/>
            <person name="Vollmers J."/>
            <person name="Rivas-Marin E."/>
            <person name="Kohn T."/>
            <person name="Peeters S.H."/>
            <person name="Heuer A."/>
            <person name="Rast P."/>
            <person name="Oberbeckmann S."/>
            <person name="Bunk B."/>
            <person name="Jeske O."/>
            <person name="Meyerdierks A."/>
            <person name="Storesund J.E."/>
            <person name="Kallscheuer N."/>
            <person name="Luecker S."/>
            <person name="Lage O.M."/>
            <person name="Pohl T."/>
            <person name="Merkel B.J."/>
            <person name="Hornburger P."/>
            <person name="Mueller R.-W."/>
            <person name="Bruemmer F."/>
            <person name="Labrenz M."/>
            <person name="Spormann A.M."/>
            <person name="Op den Camp H."/>
            <person name="Overmann J."/>
            <person name="Amann R."/>
            <person name="Jetten M.S.M."/>
            <person name="Mascher T."/>
            <person name="Medema M.H."/>
            <person name="Devos D.P."/>
            <person name="Kaster A.-K."/>
            <person name="Ovreas L."/>
            <person name="Rohde M."/>
            <person name="Galperin M.Y."/>
            <person name="Jogler C."/>
        </authorList>
    </citation>
    <scope>NUCLEOTIDE SEQUENCE [LARGE SCALE GENOMIC DNA]</scope>
    <source>
        <strain evidence="2 3">OJF2</strain>
    </source>
</reference>
<dbReference type="KEGG" id="agv:OJF2_17780"/>
<sequence>MAITYEDAVAKLHEWTDSPALRNHARGVEASMRRAAHRYGRGEADELRWAMAGLLHDADYDRWPDEHPRRIVAWLEEQGEPEIAQAVVAHFSPSDVPDLTTLDKALLACDELTGFVMACCLVRPDGIRSLTPSSVKKKLKDKGFAAKVSRDDVTNGADRLGVDLAEHIQLVIEALTPHAESLGLAGAARS</sequence>
<gene>
    <name evidence="2" type="ORF">OJF2_17780</name>
</gene>
<accession>A0A5B9VZ85</accession>